<dbReference type="EMBL" id="JAAALK010000081">
    <property type="protein sequence ID" value="KAG8089554.1"/>
    <property type="molecule type" value="Genomic_DNA"/>
</dbReference>
<dbReference type="PANTHER" id="PTHR20275">
    <property type="entry name" value="NAD KINASE"/>
    <property type="match status" value="1"/>
</dbReference>
<proteinExistence type="predicted"/>
<evidence type="ECO:0000259" key="2">
    <source>
        <dbReference type="Pfam" id="PF22741"/>
    </source>
</evidence>
<feature type="compositionally biased region" description="Polar residues" evidence="1">
    <location>
        <begin position="460"/>
        <end position="474"/>
    </location>
</feature>
<evidence type="ECO:0000313" key="4">
    <source>
        <dbReference type="Proteomes" id="UP000729402"/>
    </source>
</evidence>
<feature type="region of interest" description="Disordered" evidence="1">
    <location>
        <begin position="451"/>
        <end position="510"/>
    </location>
</feature>
<keyword evidence="4" id="KW-1185">Reference proteome</keyword>
<dbReference type="Pfam" id="PF20143">
    <property type="entry name" value="NAD_kinase_C"/>
    <property type="match status" value="1"/>
</dbReference>
<dbReference type="Pfam" id="PF22741">
    <property type="entry name" value="PTP-NADK"/>
    <property type="match status" value="1"/>
</dbReference>
<accession>A0A8J5WHS5</accession>
<dbReference type="InterPro" id="IPR002504">
    <property type="entry name" value="NADK"/>
</dbReference>
<name>A0A8J5WHS5_ZIZPA</name>
<dbReference type="FunFam" id="3.40.50.10330:FF:000019">
    <property type="entry name" value="NAD kinase 2, chloroplastic"/>
    <property type="match status" value="1"/>
</dbReference>
<dbReference type="Proteomes" id="UP000729402">
    <property type="component" value="Unassembled WGS sequence"/>
</dbReference>
<sequence>MLAVCARHGPAKLPAPPPLAGERAAAWVVGRCCWRPAAARHGVVAARASFFGSRIGLDSQNYHTRDLSQLLWVGPVPGDIAEIEAYCRIFRAAEQLHGAVMSALCDPETGECPVRYDVRTEDLPVLEDKVAAVLGCMLALLNRGRKEVLSGRSCVASAFQGSEDSTMDRIPPLALFRGDLKRCCESMQVALACYLVPSEARGLDIWRRLQRLKNACYDAGFPRSDGHPCPALFANWFPVYFSTLPDDATSDELEVAFWRGGQVSEEGLAWLLSKGFKTIVDLREEDVKDDLYLSAIQEAVSLGKIEVVNMPVEIGTAPCAEQVQRFTEIVSDSVKKPIYLHSQEGISRTSAMVSRWKQYVTRAQRLATQNRSLNGNGKPVKNDQTDQLTNSPGFFSEANESGALMESDRTVKEGETCDIDLETAHRNLEVTNSLPSEQSAEQRELHDTRKELQPNFRLESITNGKPSNNGASTSVEEKEREASVVTIDPMTSYGNNTNGNAQLGSQKSAERNATPYLERNKSDHVDGNMCASSTGVVRLQSRRKAEMFLVRTDGFSCTREKVTESSLAFMHPSTQQQMLMWKSPPKTVLLLKKLGDELMEEAKEVASFLHHQEKMNVLVEPDVHDIFARIPGYGFVQTFYTQDTSDLHERVDFVTCLGGDGVILHASNLFRTSIPPVVSFNLGSLGFLTSHKFEGFRQDLRAVIHGNNTLGVYITLRMRLRFVADRGSNPYLSKIECYEHNHLITKVQGDGVIVATPTGSTAYSTAAGGSMVHPNVPCMLFTPICPHSLSFRPVILPDSARLEIEDTR</sequence>
<dbReference type="Pfam" id="PF01513">
    <property type="entry name" value="NAD_kinase"/>
    <property type="match status" value="1"/>
</dbReference>
<dbReference type="InterPro" id="IPR055214">
    <property type="entry name" value="PTP-NADK"/>
</dbReference>
<protein>
    <recommendedName>
        <fullName evidence="2">DSP-PTPase phosphatase fused to NAD+ Kinase domain-containing protein</fullName>
    </recommendedName>
</protein>
<dbReference type="PANTHER" id="PTHR20275:SF6">
    <property type="entry name" value="NAD KINASE 2, CHLOROPLASTIC"/>
    <property type="match status" value="1"/>
</dbReference>
<dbReference type="AlphaFoldDB" id="A0A8J5WHS5"/>
<feature type="region of interest" description="Disordered" evidence="1">
    <location>
        <begin position="367"/>
        <end position="410"/>
    </location>
</feature>
<organism evidence="3 4">
    <name type="scientific">Zizania palustris</name>
    <name type="common">Northern wild rice</name>
    <dbReference type="NCBI Taxonomy" id="103762"/>
    <lineage>
        <taxon>Eukaryota</taxon>
        <taxon>Viridiplantae</taxon>
        <taxon>Streptophyta</taxon>
        <taxon>Embryophyta</taxon>
        <taxon>Tracheophyta</taxon>
        <taxon>Spermatophyta</taxon>
        <taxon>Magnoliopsida</taxon>
        <taxon>Liliopsida</taxon>
        <taxon>Poales</taxon>
        <taxon>Poaceae</taxon>
        <taxon>BOP clade</taxon>
        <taxon>Oryzoideae</taxon>
        <taxon>Oryzeae</taxon>
        <taxon>Zizaniinae</taxon>
        <taxon>Zizania</taxon>
    </lineage>
</organism>
<reference evidence="3" key="1">
    <citation type="journal article" date="2021" name="bioRxiv">
        <title>Whole Genome Assembly and Annotation of Northern Wild Rice, Zizania palustris L., Supports a Whole Genome Duplication in the Zizania Genus.</title>
        <authorList>
            <person name="Haas M."/>
            <person name="Kono T."/>
            <person name="Macchietto M."/>
            <person name="Millas R."/>
            <person name="McGilp L."/>
            <person name="Shao M."/>
            <person name="Duquette J."/>
            <person name="Hirsch C.N."/>
            <person name="Kimball J."/>
        </authorList>
    </citation>
    <scope>NUCLEOTIDE SEQUENCE</scope>
    <source>
        <tissue evidence="3">Fresh leaf tissue</tissue>
    </source>
</reference>
<feature type="domain" description="DSP-PTPase phosphatase fused to NAD+ Kinase" evidence="2">
    <location>
        <begin position="228"/>
        <end position="382"/>
    </location>
</feature>
<dbReference type="GO" id="GO:0006741">
    <property type="term" value="P:NADP+ biosynthetic process"/>
    <property type="evidence" value="ECO:0007669"/>
    <property type="project" value="InterPro"/>
</dbReference>
<evidence type="ECO:0000256" key="1">
    <source>
        <dbReference type="SAM" id="MobiDB-lite"/>
    </source>
</evidence>
<gene>
    <name evidence="3" type="ORF">GUJ93_ZPchr0011g27374</name>
</gene>
<dbReference type="OrthoDB" id="24581at2759"/>
<comment type="caution">
    <text evidence="3">The sequence shown here is derived from an EMBL/GenBank/DDBJ whole genome shotgun (WGS) entry which is preliminary data.</text>
</comment>
<reference evidence="3" key="2">
    <citation type="submission" date="2021-02" db="EMBL/GenBank/DDBJ databases">
        <authorList>
            <person name="Kimball J.A."/>
            <person name="Haas M.W."/>
            <person name="Macchietto M."/>
            <person name="Kono T."/>
            <person name="Duquette J."/>
            <person name="Shao M."/>
        </authorList>
    </citation>
    <scope>NUCLEOTIDE SEQUENCE</scope>
    <source>
        <tissue evidence="3">Fresh leaf tissue</tissue>
    </source>
</reference>
<dbReference type="GO" id="GO:0003951">
    <property type="term" value="F:NAD+ kinase activity"/>
    <property type="evidence" value="ECO:0007669"/>
    <property type="project" value="InterPro"/>
</dbReference>
<dbReference type="FunFam" id="3.90.190.10:FF:000085">
    <property type="entry name" value="NAD kinase 2 chloroplastic"/>
    <property type="match status" value="1"/>
</dbReference>
<evidence type="ECO:0000313" key="3">
    <source>
        <dbReference type="EMBL" id="KAG8089554.1"/>
    </source>
</evidence>
<feature type="compositionally biased region" description="Polar residues" evidence="1">
    <location>
        <begin position="492"/>
        <end position="507"/>
    </location>
</feature>